<evidence type="ECO:0000313" key="2">
    <source>
        <dbReference type="EMBL" id="KAA1258800.1"/>
    </source>
</evidence>
<reference evidence="2 3" key="1">
    <citation type="submission" date="2019-08" db="EMBL/GenBank/DDBJ databases">
        <title>Deep-cultivation of Planctomycetes and their phenomic and genomic characterization uncovers novel biology.</title>
        <authorList>
            <person name="Wiegand S."/>
            <person name="Jogler M."/>
            <person name="Boedeker C."/>
            <person name="Pinto D."/>
            <person name="Vollmers J."/>
            <person name="Rivas-Marin E."/>
            <person name="Kohn T."/>
            <person name="Peeters S.H."/>
            <person name="Heuer A."/>
            <person name="Rast P."/>
            <person name="Oberbeckmann S."/>
            <person name="Bunk B."/>
            <person name="Jeske O."/>
            <person name="Meyerdierks A."/>
            <person name="Storesund J.E."/>
            <person name="Kallscheuer N."/>
            <person name="Luecker S."/>
            <person name="Lage O.M."/>
            <person name="Pohl T."/>
            <person name="Merkel B.J."/>
            <person name="Hornburger P."/>
            <person name="Mueller R.-W."/>
            <person name="Bruemmer F."/>
            <person name="Labrenz M."/>
            <person name="Spormann A.M."/>
            <person name="Op Den Camp H."/>
            <person name="Overmann J."/>
            <person name="Amann R."/>
            <person name="Jetten M.S.M."/>
            <person name="Mascher T."/>
            <person name="Medema M.H."/>
            <person name="Devos D.P."/>
            <person name="Kaster A.-K."/>
            <person name="Ovreas L."/>
            <person name="Rohde M."/>
            <person name="Galperin M.Y."/>
            <person name="Jogler C."/>
        </authorList>
    </citation>
    <scope>NUCLEOTIDE SEQUENCE [LARGE SCALE GENOMIC DNA]</scope>
    <source>
        <strain evidence="2 3">LF1</strain>
    </source>
</reference>
<gene>
    <name evidence="2" type="ORF">LF1_13230</name>
</gene>
<keyword evidence="1" id="KW-0472">Membrane</keyword>
<name>A0A5B1CGU8_9BACT</name>
<feature type="transmembrane region" description="Helical" evidence="1">
    <location>
        <begin position="161"/>
        <end position="183"/>
    </location>
</feature>
<feature type="transmembrane region" description="Helical" evidence="1">
    <location>
        <begin position="107"/>
        <end position="126"/>
    </location>
</feature>
<evidence type="ECO:0000256" key="1">
    <source>
        <dbReference type="SAM" id="Phobius"/>
    </source>
</evidence>
<feature type="transmembrane region" description="Helical" evidence="1">
    <location>
        <begin position="240"/>
        <end position="264"/>
    </location>
</feature>
<protein>
    <submittedName>
        <fullName evidence="2">Uncharacterized protein</fullName>
    </submittedName>
</protein>
<keyword evidence="1" id="KW-0812">Transmembrane</keyword>
<sequence precursor="true">MSSKIQPPLGPNSDSPIPESPIPNKLLTALRVIVFLQCIGVAGRYWFAEFEIESDIYGLLFFEWSWPETIAQRIDDIGAIGCLVAGIVVLVPTLRLGWDRIRQLQRVAAGFVAAWMFSIAIAHMFRGGVFAELSLGEHVVRYAAPMALVILLSVKKSTEPVRLWVTLLILKMATAATFAVHGYKALKIHGPFADLVLLTDLNGANFGIGQATVEQILWIIGIVDLIVAVLILFPRMRAVAIYMVFWGMLTAASRMTALGVPAYPETLIRSANWGCPLILAIAYQFSYKTSSDTLHK</sequence>
<feature type="transmembrane region" description="Helical" evidence="1">
    <location>
        <begin position="215"/>
        <end position="233"/>
    </location>
</feature>
<dbReference type="RefSeq" id="WP_068261344.1">
    <property type="nucleotide sequence ID" value="NZ_LWSK01000024.1"/>
</dbReference>
<dbReference type="EMBL" id="VRLW01000001">
    <property type="protein sequence ID" value="KAA1258800.1"/>
    <property type="molecule type" value="Genomic_DNA"/>
</dbReference>
<keyword evidence="3" id="KW-1185">Reference proteome</keyword>
<organism evidence="2 3">
    <name type="scientific">Rubripirellula obstinata</name>
    <dbReference type="NCBI Taxonomy" id="406547"/>
    <lineage>
        <taxon>Bacteria</taxon>
        <taxon>Pseudomonadati</taxon>
        <taxon>Planctomycetota</taxon>
        <taxon>Planctomycetia</taxon>
        <taxon>Pirellulales</taxon>
        <taxon>Pirellulaceae</taxon>
        <taxon>Rubripirellula</taxon>
    </lineage>
</organism>
<accession>A0A5B1CGU8</accession>
<feature type="transmembrane region" description="Helical" evidence="1">
    <location>
        <begin position="77"/>
        <end position="95"/>
    </location>
</feature>
<dbReference type="Proteomes" id="UP000322699">
    <property type="component" value="Unassembled WGS sequence"/>
</dbReference>
<comment type="caution">
    <text evidence="2">The sequence shown here is derived from an EMBL/GenBank/DDBJ whole genome shotgun (WGS) entry which is preliminary data.</text>
</comment>
<dbReference type="AlphaFoldDB" id="A0A5B1CGU8"/>
<proteinExistence type="predicted"/>
<evidence type="ECO:0000313" key="3">
    <source>
        <dbReference type="Proteomes" id="UP000322699"/>
    </source>
</evidence>
<keyword evidence="1" id="KW-1133">Transmembrane helix</keyword>
<feature type="transmembrane region" description="Helical" evidence="1">
    <location>
        <begin position="138"/>
        <end position="154"/>
    </location>
</feature>
<feature type="transmembrane region" description="Helical" evidence="1">
    <location>
        <begin position="270"/>
        <end position="287"/>
    </location>
</feature>